<evidence type="ECO:0000313" key="8">
    <source>
        <dbReference type="Proteomes" id="UP001596410"/>
    </source>
</evidence>
<dbReference type="SUPFAM" id="SSF53756">
    <property type="entry name" value="UDP-Glycosyltransferase/glycogen phosphorylase"/>
    <property type="match status" value="1"/>
</dbReference>
<evidence type="ECO:0000256" key="1">
    <source>
        <dbReference type="ARBA" id="ARBA00004370"/>
    </source>
</evidence>
<evidence type="ECO:0000259" key="5">
    <source>
        <dbReference type="Pfam" id="PF04101"/>
    </source>
</evidence>
<keyword evidence="4" id="KW-0808">Transferase</keyword>
<dbReference type="InterPro" id="IPR050519">
    <property type="entry name" value="Glycosyltransf_28_UgtP"/>
</dbReference>
<proteinExistence type="inferred from homology"/>
<comment type="subcellular location">
    <subcellularLocation>
        <location evidence="1">Membrane</location>
    </subcellularLocation>
</comment>
<dbReference type="InterPro" id="IPR009695">
    <property type="entry name" value="Diacylglyc_glucosyltr_N"/>
</dbReference>
<comment type="similarity">
    <text evidence="2">Belongs to the glycosyltransferase 28 family.</text>
</comment>
<evidence type="ECO:0000256" key="3">
    <source>
        <dbReference type="ARBA" id="ARBA00022676"/>
    </source>
</evidence>
<dbReference type="PANTHER" id="PTHR43025:SF3">
    <property type="entry name" value="MONOGALACTOSYLDIACYLGLYCEROL SYNTHASE 1, CHLOROPLASTIC"/>
    <property type="match status" value="1"/>
</dbReference>
<evidence type="ECO:0000259" key="6">
    <source>
        <dbReference type="Pfam" id="PF06925"/>
    </source>
</evidence>
<dbReference type="RefSeq" id="WP_204706109.1">
    <property type="nucleotide sequence ID" value="NZ_JBHSZV010000015.1"/>
</dbReference>
<comment type="caution">
    <text evidence="7">The sequence shown here is derived from an EMBL/GenBank/DDBJ whole genome shotgun (WGS) entry which is preliminary data.</text>
</comment>
<name>A0ABW2EL38_9BACI</name>
<dbReference type="Pfam" id="PF04101">
    <property type="entry name" value="Glyco_tran_28_C"/>
    <property type="match status" value="1"/>
</dbReference>
<dbReference type="Pfam" id="PF06925">
    <property type="entry name" value="MGDG_synth"/>
    <property type="match status" value="1"/>
</dbReference>
<dbReference type="EMBL" id="JBHSZV010000015">
    <property type="protein sequence ID" value="MFC7061681.1"/>
    <property type="molecule type" value="Genomic_DNA"/>
</dbReference>
<gene>
    <name evidence="7" type="ORF">ACFQIC_07385</name>
</gene>
<keyword evidence="3" id="KW-0328">Glycosyltransferase</keyword>
<accession>A0ABW2EL38</accession>
<protein>
    <submittedName>
        <fullName evidence="7">Glycosyltransferase</fullName>
    </submittedName>
</protein>
<keyword evidence="8" id="KW-1185">Reference proteome</keyword>
<sequence length="380" mass="44374">MKQTSKSILFLPFLQIPSGHHQVADALIEALSQKNCDYKCEKIDILSHSYGKVESMVSSFYLKWIQSLPALYNRIYQDSVNKNIEENKRYRLYEGLFLNFMRKLLKEKQPDLIVCTHALPSYMLNFLKENHELNIPVINVYTDYFIHRLWGVQNIDFHLVPSHHMQELLIRKGVKEDQIFITGIPIHNKIQKISKEYSKTLKPSFFSFLITGGSMGVGSMESLVEKIAKKENVDLYVLCGKNKDLFHKLKKMNKENITPLQYIDCRKKMNELYDHVDVILTKPGGVTISESLFKRKPIFVYYALPGQEEINLKQLKKLGIIFDLNNTSNENKGLDERLFSILENNRKLDEIQHCMSEYHKHITGEEPFEIIEGILLKTKR</sequence>
<feature type="domain" description="Glycosyl transferase family 28 C-terminal" evidence="5">
    <location>
        <begin position="209"/>
        <end position="354"/>
    </location>
</feature>
<feature type="domain" description="Diacylglycerol glucosyltransferase N-terminal" evidence="6">
    <location>
        <begin position="20"/>
        <end position="186"/>
    </location>
</feature>
<evidence type="ECO:0000256" key="2">
    <source>
        <dbReference type="ARBA" id="ARBA00006962"/>
    </source>
</evidence>
<reference evidence="8" key="1">
    <citation type="journal article" date="2019" name="Int. J. Syst. Evol. Microbiol.">
        <title>The Global Catalogue of Microorganisms (GCM) 10K type strain sequencing project: providing services to taxonomists for standard genome sequencing and annotation.</title>
        <authorList>
            <consortium name="The Broad Institute Genomics Platform"/>
            <consortium name="The Broad Institute Genome Sequencing Center for Infectious Disease"/>
            <person name="Wu L."/>
            <person name="Ma J."/>
        </authorList>
    </citation>
    <scope>NUCLEOTIDE SEQUENCE [LARGE SCALE GENOMIC DNA]</scope>
    <source>
        <strain evidence="8">CGMCC 4.1621</strain>
    </source>
</reference>
<dbReference type="Gene3D" id="3.40.50.2000">
    <property type="entry name" value="Glycogen Phosphorylase B"/>
    <property type="match status" value="1"/>
</dbReference>
<evidence type="ECO:0000313" key="7">
    <source>
        <dbReference type="EMBL" id="MFC7061681.1"/>
    </source>
</evidence>
<organism evidence="7 8">
    <name type="scientific">Halobacillus seohaensis</name>
    <dbReference type="NCBI Taxonomy" id="447421"/>
    <lineage>
        <taxon>Bacteria</taxon>
        <taxon>Bacillati</taxon>
        <taxon>Bacillota</taxon>
        <taxon>Bacilli</taxon>
        <taxon>Bacillales</taxon>
        <taxon>Bacillaceae</taxon>
        <taxon>Halobacillus</taxon>
    </lineage>
</organism>
<dbReference type="Proteomes" id="UP001596410">
    <property type="component" value="Unassembled WGS sequence"/>
</dbReference>
<dbReference type="PANTHER" id="PTHR43025">
    <property type="entry name" value="MONOGALACTOSYLDIACYLGLYCEROL SYNTHASE"/>
    <property type="match status" value="1"/>
</dbReference>
<dbReference type="InterPro" id="IPR007235">
    <property type="entry name" value="Glyco_trans_28_C"/>
</dbReference>
<evidence type="ECO:0000256" key="4">
    <source>
        <dbReference type="ARBA" id="ARBA00022679"/>
    </source>
</evidence>